<comment type="similarity">
    <text evidence="2 5">Belongs to the RRS1 family.</text>
</comment>
<dbReference type="EMBL" id="QQZK01000011">
    <property type="protein sequence ID" value="KAF5104247.1"/>
    <property type="molecule type" value="Genomic_DNA"/>
</dbReference>
<dbReference type="GO" id="GO:0042254">
    <property type="term" value="P:ribosome biogenesis"/>
    <property type="evidence" value="ECO:0007669"/>
    <property type="project" value="UniProtKB-KW"/>
</dbReference>
<evidence type="ECO:0000256" key="1">
    <source>
        <dbReference type="ARBA" id="ARBA00004123"/>
    </source>
</evidence>
<evidence type="ECO:0000256" key="5">
    <source>
        <dbReference type="RuleBase" id="RU364132"/>
    </source>
</evidence>
<evidence type="ECO:0000313" key="8">
    <source>
        <dbReference type="EMBL" id="KAF5104247.1"/>
    </source>
</evidence>
<dbReference type="GO" id="GO:0005840">
    <property type="term" value="C:ribosome"/>
    <property type="evidence" value="ECO:0007669"/>
    <property type="project" value="UniProtKB-KW"/>
</dbReference>
<protein>
    <recommendedName>
        <fullName evidence="5">Ribosome biogenesis regulatory protein</fullName>
    </recommendedName>
</protein>
<comment type="function">
    <text evidence="5">Involved in ribosomal large subunit assembly.</text>
</comment>
<dbReference type="STRING" id="1173061.A0A0J9X344"/>
<keyword evidence="3 5" id="KW-0690">Ribosome biogenesis</keyword>
<feature type="region of interest" description="Disordered" evidence="6">
    <location>
        <begin position="163"/>
        <end position="208"/>
    </location>
</feature>
<accession>A0A0J9X344</accession>
<evidence type="ECO:0000256" key="6">
    <source>
        <dbReference type="SAM" id="MobiDB-lite"/>
    </source>
</evidence>
<dbReference type="Pfam" id="PF04939">
    <property type="entry name" value="RRS1"/>
    <property type="match status" value="1"/>
</dbReference>
<evidence type="ECO:0000256" key="3">
    <source>
        <dbReference type="ARBA" id="ARBA00022517"/>
    </source>
</evidence>
<comment type="caution">
    <text evidence="7">The sequence shown here is derived from an EMBL/GenBank/DDBJ whole genome shotgun (WGS) entry which is preliminary data.</text>
</comment>
<dbReference type="AlphaFoldDB" id="A0A0J9X344"/>
<keyword evidence="9" id="KW-1185">Reference proteome</keyword>
<name>A0A0J9X344_GEOCN</name>
<keyword evidence="7" id="KW-0687">Ribonucleoprotein</keyword>
<dbReference type="EMBL" id="CCBN010000001">
    <property type="protein sequence ID" value="CDO51532.1"/>
    <property type="molecule type" value="Genomic_DNA"/>
</dbReference>
<dbReference type="InterPro" id="IPR007023">
    <property type="entry name" value="Ribosom_reg"/>
</dbReference>
<reference evidence="8" key="3">
    <citation type="submission" date="2020-01" db="EMBL/GenBank/DDBJ databases">
        <authorList>
            <person name="Perkins V."/>
            <person name="Lessard M.-H."/>
            <person name="Dugat-Bony E."/>
            <person name="Frenette M."/>
            <person name="Labrie S."/>
        </authorList>
    </citation>
    <scope>NUCLEOTIDE SEQUENCE</scope>
    <source>
        <strain evidence="8">LMA-70</strain>
    </source>
</reference>
<feature type="compositionally biased region" description="Basic and acidic residues" evidence="6">
    <location>
        <begin position="172"/>
        <end position="186"/>
    </location>
</feature>
<dbReference type="Proteomes" id="UP000750522">
    <property type="component" value="Unassembled WGS sequence"/>
</dbReference>
<proteinExistence type="inferred from homology"/>
<evidence type="ECO:0000313" key="7">
    <source>
        <dbReference type="EMBL" id="CDO51532.1"/>
    </source>
</evidence>
<organism evidence="7 9">
    <name type="scientific">Geotrichum candidum</name>
    <name type="common">Oospora lactis</name>
    <name type="synonym">Dipodascus geotrichum</name>
    <dbReference type="NCBI Taxonomy" id="1173061"/>
    <lineage>
        <taxon>Eukaryota</taxon>
        <taxon>Fungi</taxon>
        <taxon>Dikarya</taxon>
        <taxon>Ascomycota</taxon>
        <taxon>Saccharomycotina</taxon>
        <taxon>Dipodascomycetes</taxon>
        <taxon>Dipodascales</taxon>
        <taxon>Dipodascaceae</taxon>
        <taxon>Geotrichum</taxon>
    </lineage>
</organism>
<sequence>MSTEVKTTKVSKDIPVNYDFGNLAVFDPNPLDRSKLESSDASVRDEHIKAVTRDNVQLLVGQLLQLPVKKTVESINSSSKQDSTMTLFVLPQPSTQLPREKPLPKPKAPTKWELFAAKKGIQKKAKDGKLVYDEEAGKWVPKWGYNGINKKLDNQWLVEVDDDNVKGKRKRQEGDELKDPRTLNRQDRKRLVKKNQLQQERNAKRSAK</sequence>
<gene>
    <name evidence="7" type="ORF">BN980_GECA01s07809g</name>
    <name evidence="8" type="ORF">DV451_000855</name>
</gene>
<keyword evidence="7" id="KW-0689">Ribosomal protein</keyword>
<comment type="subcellular location">
    <subcellularLocation>
        <location evidence="1 5">Nucleus</location>
    </subcellularLocation>
</comment>
<evidence type="ECO:0000313" key="9">
    <source>
        <dbReference type="Proteomes" id="UP000242525"/>
    </source>
</evidence>
<dbReference type="OrthoDB" id="28455at2759"/>
<dbReference type="Proteomes" id="UP000242525">
    <property type="component" value="Unassembled WGS sequence"/>
</dbReference>
<reference evidence="7 9" key="1">
    <citation type="submission" date="2014-03" db="EMBL/GenBank/DDBJ databases">
        <authorList>
            <person name="Casaregola S."/>
        </authorList>
    </citation>
    <scope>NUCLEOTIDE SEQUENCE [LARGE SCALE GENOMIC DNA]</scope>
    <source>
        <strain evidence="7 9">CLIB 918</strain>
    </source>
</reference>
<keyword evidence="4 5" id="KW-0539">Nucleus</keyword>
<reference evidence="8" key="2">
    <citation type="journal article" date="2020" name="Front. Microbiol.">
        <title>Phenotypic and Genetic Characterization of the Cheese Ripening Yeast Geotrichum candidum.</title>
        <authorList>
            <person name="Perkins V."/>
            <person name="Vignola S."/>
            <person name="Lessard M.H."/>
            <person name="Plante P.L."/>
            <person name="Corbeil J."/>
            <person name="Dugat-Bony E."/>
            <person name="Frenette M."/>
            <person name="Labrie S."/>
        </authorList>
    </citation>
    <scope>NUCLEOTIDE SEQUENCE</scope>
    <source>
        <strain evidence="8">LMA-70</strain>
    </source>
</reference>
<evidence type="ECO:0000256" key="2">
    <source>
        <dbReference type="ARBA" id="ARBA00010077"/>
    </source>
</evidence>
<dbReference type="GO" id="GO:0005634">
    <property type="term" value="C:nucleus"/>
    <property type="evidence" value="ECO:0007669"/>
    <property type="project" value="UniProtKB-SubCell"/>
</dbReference>
<evidence type="ECO:0000256" key="4">
    <source>
        <dbReference type="ARBA" id="ARBA00023242"/>
    </source>
</evidence>